<keyword evidence="1" id="KW-0812">Transmembrane</keyword>
<evidence type="ECO:0000313" key="3">
    <source>
        <dbReference type="Proteomes" id="UP000059113"/>
    </source>
</evidence>
<dbReference type="OrthoDB" id="7949130at2"/>
<feature type="transmembrane region" description="Helical" evidence="1">
    <location>
        <begin position="160"/>
        <end position="177"/>
    </location>
</feature>
<dbReference type="Proteomes" id="UP000059113">
    <property type="component" value="Plasmid"/>
</dbReference>
<dbReference type="EMBL" id="CP015441">
    <property type="protein sequence ID" value="ANC50599.1"/>
    <property type="molecule type" value="Genomic_DNA"/>
</dbReference>
<dbReference type="PANTHER" id="PTHR41795">
    <property type="entry name" value="EXOPOLYSACCHARIDE SYNTHESIS PROTEIN"/>
    <property type="match status" value="1"/>
</dbReference>
<name>A0A161J4K5_9SPHN</name>
<dbReference type="PANTHER" id="PTHR41795:SF1">
    <property type="entry name" value="EXOPOLYSACCHARIDE SYNTHESIS PROTEIN"/>
    <property type="match status" value="1"/>
</dbReference>
<proteinExistence type="predicted"/>
<evidence type="ECO:0000256" key="1">
    <source>
        <dbReference type="SAM" id="Phobius"/>
    </source>
</evidence>
<reference evidence="2 3" key="1">
    <citation type="submission" date="2016-04" db="EMBL/GenBank/DDBJ databases">
        <title>The complete genome sequence of Erythrobacter atlanticus s21-N3.</title>
        <authorList>
            <person name="Wang W."/>
            <person name="Wang L."/>
            <person name="Zhuang L."/>
            <person name="Shao Z."/>
        </authorList>
    </citation>
    <scope>NUCLEOTIDE SEQUENCE [LARGE SCALE GENOMIC DNA]</scope>
    <source>
        <strain evidence="3">s21-N3</strain>
        <plasmid evidence="3">Plasmid</plasmid>
    </source>
</reference>
<keyword evidence="3" id="KW-1185">Reference proteome</keyword>
<feature type="transmembrane region" description="Helical" evidence="1">
    <location>
        <begin position="182"/>
        <end position="202"/>
    </location>
</feature>
<dbReference type="KEGG" id="ery:CP97_14910"/>
<dbReference type="RefSeq" id="WP_063612577.1">
    <property type="nucleotide sequence ID" value="NZ_CP015441.1"/>
</dbReference>
<feature type="transmembrane region" description="Helical" evidence="1">
    <location>
        <begin position="63"/>
        <end position="86"/>
    </location>
</feature>
<dbReference type="Pfam" id="PF06055">
    <property type="entry name" value="ExoD"/>
    <property type="match status" value="1"/>
</dbReference>
<protein>
    <submittedName>
        <fullName evidence="2">Exod membrane protein</fullName>
    </submittedName>
</protein>
<dbReference type="InterPro" id="IPR010331">
    <property type="entry name" value="ExoD"/>
</dbReference>
<keyword evidence="2" id="KW-0614">Plasmid</keyword>
<dbReference type="AlphaFoldDB" id="A0A161J4K5"/>
<evidence type="ECO:0000313" key="2">
    <source>
        <dbReference type="EMBL" id="ANC50599.1"/>
    </source>
</evidence>
<keyword evidence="1" id="KW-0472">Membrane</keyword>
<geneLocation type="plasmid" evidence="3"/>
<organism evidence="2 3">
    <name type="scientific">Aurantiacibacter atlanticus</name>
    <dbReference type="NCBI Taxonomy" id="1648404"/>
    <lineage>
        <taxon>Bacteria</taxon>
        <taxon>Pseudomonadati</taxon>
        <taxon>Pseudomonadota</taxon>
        <taxon>Alphaproteobacteria</taxon>
        <taxon>Sphingomonadales</taxon>
        <taxon>Erythrobacteraceae</taxon>
        <taxon>Aurantiacibacter</taxon>
    </lineage>
</organism>
<gene>
    <name evidence="2" type="ORF">CP97_14910</name>
</gene>
<dbReference type="PIRSF" id="PIRSF033239">
    <property type="entry name" value="ExoD"/>
    <property type="match status" value="1"/>
</dbReference>
<sequence>MNEVSSNEGESENVHSVCDILGTLRRLADKQDRISIGNVLDAVGDRSYGPALMLPALIEITPIGGIPGVPTLLATIIAITAAQLLFGKEHLWLPQILQRRSVSGRKLHTAADKLDGLARWLDKWFHGRMARFVHGPWPRISAALVLLLCLTVPPLELLPFASTAPMVAIIAFGLALLVRDGLLMVIATAAAAASMGLGLGLVDSSNLLGGS</sequence>
<keyword evidence="1" id="KW-1133">Transmembrane helix</keyword>
<accession>A0A161J4K5</accession>